<dbReference type="Proteomes" id="UP000285961">
    <property type="component" value="Unassembled WGS sequence"/>
</dbReference>
<comment type="caution">
    <text evidence="2">The sequence shown here is derived from an EMBL/GenBank/DDBJ whole genome shotgun (WGS) entry which is preliminary data.</text>
</comment>
<proteinExistence type="predicted"/>
<feature type="transmembrane region" description="Helical" evidence="1">
    <location>
        <begin position="361"/>
        <end position="381"/>
    </location>
</feature>
<feature type="transmembrane region" description="Helical" evidence="1">
    <location>
        <begin position="387"/>
        <end position="407"/>
    </location>
</feature>
<name>A0A419EWY6_9BACT</name>
<evidence type="ECO:0000256" key="1">
    <source>
        <dbReference type="SAM" id="Phobius"/>
    </source>
</evidence>
<feature type="transmembrane region" description="Helical" evidence="1">
    <location>
        <begin position="234"/>
        <end position="251"/>
    </location>
</feature>
<feature type="transmembrane region" description="Helical" evidence="1">
    <location>
        <begin position="26"/>
        <end position="45"/>
    </location>
</feature>
<protein>
    <recommendedName>
        <fullName evidence="4">Glycosyltransferase RgtA/B/C/D-like domain-containing protein</fullName>
    </recommendedName>
</protein>
<feature type="transmembrane region" description="Helical" evidence="1">
    <location>
        <begin position="328"/>
        <end position="349"/>
    </location>
</feature>
<dbReference type="EMBL" id="QZKI01000085">
    <property type="protein sequence ID" value="RJP69167.1"/>
    <property type="molecule type" value="Genomic_DNA"/>
</dbReference>
<sequence length="668" mass="76161">MKIIQMGPLSAVKQADDSPGSTSPQLYIPLKLGILLFLFTFLLFANTLDQYFLLDDFLHIGSAKYNTLPHTLLGYDTNLETKFFRPVSMFFFWVLGKLFGVNPVAYNVAVLFLFASAAVLATNLFYLLFQNLTVAAVFGFVFIAFPNHAEVIDWPCMHALWALSFYMATLNLFAYYRLSLRPGLYAFSLLMFLGAVLSKEEAFTLPVSLVLLDFFLYVSRNVKLRFSKRAVEHCAYFGLLALVLVITRSVFNTGIGYSSGEGVDYVSLYLQNIHILIIDLLQIYLQGWVYLIAPISPAILYQKHIILLVFITFAVMSIILARQRRLDVIALSYCILFVTVALLPALGTFRLFRLAHWSRFLYLPSVGACYIIAMLLGGMLVNGKSVLTRYGFFSVVMLLMVCLTKYYDRTWIRSQDLSEKVIQATVNELREYPQYSRVYVSGIPSEYGGVPCIGGAFKAAIGLYYDRNLVEASMDYLPEDNILVLERENYAPQDWRYVWLTWDTGAEAIRTERPIQPNQAEEPPLIYDFMDRRSQGTIEAANDLAQVYAPNTPYPIFMVNGSWSLLKLPPLDPKSSIQYCTVEMMLKNEEVEKDIARIFWVTENDLDYSGTKSIGFYVTSDGNFHEYRIPLYRNGLSLINPRIIRLAIRPSQKSGALFSVKKMTLEYY</sequence>
<feature type="transmembrane region" description="Helical" evidence="1">
    <location>
        <begin position="90"/>
        <end position="115"/>
    </location>
</feature>
<evidence type="ECO:0008006" key="4">
    <source>
        <dbReference type="Google" id="ProtNLM"/>
    </source>
</evidence>
<evidence type="ECO:0000313" key="3">
    <source>
        <dbReference type="Proteomes" id="UP000285961"/>
    </source>
</evidence>
<evidence type="ECO:0000313" key="2">
    <source>
        <dbReference type="EMBL" id="RJP69167.1"/>
    </source>
</evidence>
<feature type="transmembrane region" description="Helical" evidence="1">
    <location>
        <begin position="203"/>
        <end position="222"/>
    </location>
</feature>
<gene>
    <name evidence="2" type="ORF">C4532_11395</name>
</gene>
<feature type="transmembrane region" description="Helical" evidence="1">
    <location>
        <begin position="124"/>
        <end position="145"/>
    </location>
</feature>
<keyword evidence="1" id="KW-1133">Transmembrane helix</keyword>
<keyword evidence="1" id="KW-0472">Membrane</keyword>
<reference evidence="2 3" key="1">
    <citation type="journal article" date="2017" name="ISME J.">
        <title>Energy and carbon metabolisms in a deep terrestrial subsurface fluid microbial community.</title>
        <authorList>
            <person name="Momper L."/>
            <person name="Jungbluth S.P."/>
            <person name="Lee M.D."/>
            <person name="Amend J.P."/>
        </authorList>
    </citation>
    <scope>NUCLEOTIDE SEQUENCE [LARGE SCALE GENOMIC DNA]</scope>
    <source>
        <strain evidence="2">SURF_17</strain>
    </source>
</reference>
<dbReference type="AlphaFoldDB" id="A0A419EWY6"/>
<organism evidence="2 3">
    <name type="scientific">Candidatus Abyssobacteria bacterium SURF_17</name>
    <dbReference type="NCBI Taxonomy" id="2093361"/>
    <lineage>
        <taxon>Bacteria</taxon>
        <taxon>Pseudomonadati</taxon>
        <taxon>Candidatus Hydrogenedentota</taxon>
        <taxon>Candidatus Abyssobacteria</taxon>
    </lineage>
</organism>
<accession>A0A419EWY6</accession>
<feature type="transmembrane region" description="Helical" evidence="1">
    <location>
        <begin position="305"/>
        <end position="322"/>
    </location>
</feature>
<feature type="transmembrane region" description="Helical" evidence="1">
    <location>
        <begin position="157"/>
        <end position="175"/>
    </location>
</feature>
<feature type="transmembrane region" description="Helical" evidence="1">
    <location>
        <begin position="182"/>
        <end position="197"/>
    </location>
</feature>
<keyword evidence="1" id="KW-0812">Transmembrane</keyword>
<feature type="transmembrane region" description="Helical" evidence="1">
    <location>
        <begin position="271"/>
        <end position="293"/>
    </location>
</feature>